<dbReference type="Pfam" id="PF00126">
    <property type="entry name" value="HTH_1"/>
    <property type="match status" value="1"/>
</dbReference>
<evidence type="ECO:0000256" key="4">
    <source>
        <dbReference type="ARBA" id="ARBA00023163"/>
    </source>
</evidence>
<feature type="domain" description="HTH lysR-type" evidence="5">
    <location>
        <begin position="12"/>
        <end position="67"/>
    </location>
</feature>
<dbReference type="SUPFAM" id="SSF46785">
    <property type="entry name" value="Winged helix' DNA-binding domain"/>
    <property type="match status" value="1"/>
</dbReference>
<reference evidence="6 8" key="1">
    <citation type="submission" date="2017-09" db="EMBL/GenBank/DDBJ databases">
        <authorList>
            <person name="Ehlers B."/>
            <person name="Leendertz F.H."/>
        </authorList>
    </citation>
    <scope>NUCLEOTIDE SEQUENCE [LARGE SCALE GENOMIC DNA]</scope>
    <source>
        <strain evidence="6 8">DJ-1</strain>
    </source>
</reference>
<dbReference type="InterPro" id="IPR000847">
    <property type="entry name" value="LysR_HTH_N"/>
</dbReference>
<dbReference type="AlphaFoldDB" id="A0A2A3M619"/>
<dbReference type="GO" id="GO:0003677">
    <property type="term" value="F:DNA binding"/>
    <property type="evidence" value="ECO:0007669"/>
    <property type="project" value="UniProtKB-KW"/>
</dbReference>
<keyword evidence="4" id="KW-0804">Transcription</keyword>
<dbReference type="PANTHER" id="PTHR30118">
    <property type="entry name" value="HTH-TYPE TRANSCRIPTIONAL REGULATOR LEUO-RELATED"/>
    <property type="match status" value="1"/>
</dbReference>
<dbReference type="Proteomes" id="UP000218102">
    <property type="component" value="Unassembled WGS sequence"/>
</dbReference>
<dbReference type="InterPro" id="IPR050389">
    <property type="entry name" value="LysR-type_TF"/>
</dbReference>
<sequence>MIYDESALLDADLHCLIAFLVVHREGGVSRAAECLGVKQPAVSNQLAKLRARFGDELFVGKRAWTPTERADQIAAALAPVFNSLQDAISALEEAQKENDLDLRQP</sequence>
<proteinExistence type="inferred from homology"/>
<organism evidence="6 8">
    <name type="scientific">Pseudomonas plecoglossicida</name>
    <dbReference type="NCBI Taxonomy" id="70775"/>
    <lineage>
        <taxon>Bacteria</taxon>
        <taxon>Pseudomonadati</taxon>
        <taxon>Pseudomonadota</taxon>
        <taxon>Gammaproteobacteria</taxon>
        <taxon>Pseudomonadales</taxon>
        <taxon>Pseudomonadaceae</taxon>
        <taxon>Pseudomonas</taxon>
    </lineage>
</organism>
<dbReference type="PROSITE" id="PS50931">
    <property type="entry name" value="HTH_LYSR"/>
    <property type="match status" value="1"/>
</dbReference>
<dbReference type="PANTHER" id="PTHR30118:SF6">
    <property type="entry name" value="HTH-TYPE TRANSCRIPTIONAL REGULATOR LEUO"/>
    <property type="match status" value="1"/>
</dbReference>
<name>A0A2A3M619_PSEDL</name>
<evidence type="ECO:0000256" key="3">
    <source>
        <dbReference type="ARBA" id="ARBA00023125"/>
    </source>
</evidence>
<gene>
    <name evidence="6" type="ORF">CMV24_10470</name>
    <name evidence="7" type="ORF">CXG47_10215</name>
</gene>
<evidence type="ECO:0000313" key="6">
    <source>
        <dbReference type="EMBL" id="PBJ95489.1"/>
    </source>
</evidence>
<dbReference type="InterPro" id="IPR036390">
    <property type="entry name" value="WH_DNA-bd_sf"/>
</dbReference>
<dbReference type="GO" id="GO:0003700">
    <property type="term" value="F:DNA-binding transcription factor activity"/>
    <property type="evidence" value="ECO:0007669"/>
    <property type="project" value="InterPro"/>
</dbReference>
<comment type="similarity">
    <text evidence="1">Belongs to the LysR transcriptional regulatory family.</text>
</comment>
<reference evidence="7 9" key="2">
    <citation type="submission" date="2017-12" db="EMBL/GenBank/DDBJ databases">
        <title>Detection of the carbapenemase gene blaVIM-5 in members of the Pseudomonas putida group isolated from polluted Nigerian wetlands.</title>
        <authorList>
            <person name="Adelowo O."/>
            <person name="Vollmers J."/>
            <person name="Maeusezahl I."/>
            <person name="Kaster A.-K."/>
            <person name="Mueller J.A."/>
        </authorList>
    </citation>
    <scope>NUCLEOTIDE SEQUENCE [LARGE SCALE GENOMIC DNA]</scope>
    <source>
        <strain evidence="7 9">MR69</strain>
    </source>
</reference>
<keyword evidence="3" id="KW-0238">DNA-binding</keyword>
<dbReference type="EMBL" id="NTME01000008">
    <property type="protein sequence ID" value="PBJ95489.1"/>
    <property type="molecule type" value="Genomic_DNA"/>
</dbReference>
<dbReference type="RefSeq" id="WP_015272274.1">
    <property type="nucleotide sequence ID" value="NZ_NTME01000008.1"/>
</dbReference>
<evidence type="ECO:0000256" key="2">
    <source>
        <dbReference type="ARBA" id="ARBA00023015"/>
    </source>
</evidence>
<evidence type="ECO:0000313" key="8">
    <source>
        <dbReference type="Proteomes" id="UP000218102"/>
    </source>
</evidence>
<keyword evidence="9" id="KW-1185">Reference proteome</keyword>
<dbReference type="PRINTS" id="PR00039">
    <property type="entry name" value="HTHLYSR"/>
</dbReference>
<dbReference type="EMBL" id="PJCJ01000004">
    <property type="protein sequence ID" value="PLV15199.1"/>
    <property type="molecule type" value="Genomic_DNA"/>
</dbReference>
<protein>
    <submittedName>
        <fullName evidence="6">LysR family transcriptional regulator</fullName>
    </submittedName>
</protein>
<evidence type="ECO:0000256" key="1">
    <source>
        <dbReference type="ARBA" id="ARBA00009437"/>
    </source>
</evidence>
<accession>A0A2A3M619</accession>
<dbReference type="Gene3D" id="1.10.10.10">
    <property type="entry name" value="Winged helix-like DNA-binding domain superfamily/Winged helix DNA-binding domain"/>
    <property type="match status" value="1"/>
</dbReference>
<dbReference type="Proteomes" id="UP000234744">
    <property type="component" value="Unassembled WGS sequence"/>
</dbReference>
<dbReference type="InterPro" id="IPR036388">
    <property type="entry name" value="WH-like_DNA-bd_sf"/>
</dbReference>
<keyword evidence="2" id="KW-0805">Transcription regulation</keyword>
<evidence type="ECO:0000313" key="9">
    <source>
        <dbReference type="Proteomes" id="UP000234744"/>
    </source>
</evidence>
<comment type="caution">
    <text evidence="6">The sequence shown here is derived from an EMBL/GenBank/DDBJ whole genome shotgun (WGS) entry which is preliminary data.</text>
</comment>
<evidence type="ECO:0000313" key="7">
    <source>
        <dbReference type="EMBL" id="PLV15199.1"/>
    </source>
</evidence>
<evidence type="ECO:0000259" key="5">
    <source>
        <dbReference type="PROSITE" id="PS50931"/>
    </source>
</evidence>